<dbReference type="InterPro" id="IPR002347">
    <property type="entry name" value="SDR_fam"/>
</dbReference>
<dbReference type="AlphaFoldDB" id="A0A2U2HEX5"/>
<dbReference type="Proteomes" id="UP000241421">
    <property type="component" value="Unassembled WGS sequence"/>
</dbReference>
<dbReference type="PANTHER" id="PTHR43669:SF3">
    <property type="entry name" value="ALCOHOL DEHYDROGENASE, PUTATIVE (AFU_ORTHOLOGUE AFUA_3G03445)-RELATED"/>
    <property type="match status" value="1"/>
</dbReference>
<dbReference type="OrthoDB" id="196630at2"/>
<evidence type="ECO:0000313" key="4">
    <source>
        <dbReference type="EMBL" id="PWF42464.1"/>
    </source>
</evidence>
<reference evidence="4 5" key="1">
    <citation type="submission" date="2018-04" db="EMBL/GenBank/DDBJ databases">
        <title>Massilia violaceinigra sp. nov., a novel purple-pigmented bacterium isolated from Tianshan glacier, Xinjiang, China.</title>
        <authorList>
            <person name="Wang H."/>
        </authorList>
    </citation>
    <scope>NUCLEOTIDE SEQUENCE [LARGE SCALE GENOMIC DNA]</scope>
    <source>
        <strain evidence="4 5">B448-2</strain>
    </source>
</reference>
<evidence type="ECO:0000313" key="5">
    <source>
        <dbReference type="Proteomes" id="UP000241421"/>
    </source>
</evidence>
<sequence length="256" mass="26160">MAEPIHGLAGKSVLITGAASGLGAALARSLAAAGADIAVADIRQHHAEAVAGSLREAGARAHAIGLDVGDPGSAKRAVRETLDAFGRLDVLVNNAGTDVTLPIDELGADDWLRVINTNLNGPFLLSKFAATHMRRAAGQAGGGQGGGGGGGHIVNVCSTAAKRAWPNASAYHASKWGLLGLSHALHAELRQYGIKVTAVVAGGMRTPFLLERFPGLDPASLQDPAHVAEAIKAVLLLPESVVAEITVLPLQESSWP</sequence>
<protein>
    <submittedName>
        <fullName evidence="4">KR domain-containing protein</fullName>
    </submittedName>
</protein>
<dbReference type="FunFam" id="3.40.50.720:FF:000084">
    <property type="entry name" value="Short-chain dehydrogenase reductase"/>
    <property type="match status" value="1"/>
</dbReference>
<dbReference type="CDD" id="cd05233">
    <property type="entry name" value="SDR_c"/>
    <property type="match status" value="1"/>
</dbReference>
<dbReference type="PRINTS" id="PR00081">
    <property type="entry name" value="GDHRDH"/>
</dbReference>
<organism evidence="4 5">
    <name type="scientific">Massilia glaciei</name>
    <dbReference type="NCBI Taxonomy" id="1524097"/>
    <lineage>
        <taxon>Bacteria</taxon>
        <taxon>Pseudomonadati</taxon>
        <taxon>Pseudomonadota</taxon>
        <taxon>Betaproteobacteria</taxon>
        <taxon>Burkholderiales</taxon>
        <taxon>Oxalobacteraceae</taxon>
        <taxon>Telluria group</taxon>
        <taxon>Massilia</taxon>
    </lineage>
</organism>
<proteinExistence type="inferred from homology"/>
<keyword evidence="2" id="KW-0560">Oxidoreductase</keyword>
<accession>A0A2U2HEX5</accession>
<comment type="caution">
    <text evidence="4">The sequence shown here is derived from an EMBL/GenBank/DDBJ whole genome shotgun (WGS) entry which is preliminary data.</text>
</comment>
<dbReference type="EMBL" id="PXWF02000297">
    <property type="protein sequence ID" value="PWF42464.1"/>
    <property type="molecule type" value="Genomic_DNA"/>
</dbReference>
<gene>
    <name evidence="4" type="ORF">C7C56_022845</name>
</gene>
<evidence type="ECO:0000256" key="1">
    <source>
        <dbReference type="ARBA" id="ARBA00006484"/>
    </source>
</evidence>
<dbReference type="PRINTS" id="PR00080">
    <property type="entry name" value="SDRFAMILY"/>
</dbReference>
<dbReference type="GO" id="GO:0016491">
    <property type="term" value="F:oxidoreductase activity"/>
    <property type="evidence" value="ECO:0007669"/>
    <property type="project" value="UniProtKB-KW"/>
</dbReference>
<comment type="similarity">
    <text evidence="1 3">Belongs to the short-chain dehydrogenases/reductases (SDR) family.</text>
</comment>
<dbReference type="Gene3D" id="3.40.50.720">
    <property type="entry name" value="NAD(P)-binding Rossmann-like Domain"/>
    <property type="match status" value="1"/>
</dbReference>
<evidence type="ECO:0000256" key="3">
    <source>
        <dbReference type="RuleBase" id="RU000363"/>
    </source>
</evidence>
<keyword evidence="5" id="KW-1185">Reference proteome</keyword>
<dbReference type="Pfam" id="PF00106">
    <property type="entry name" value="adh_short"/>
    <property type="match status" value="1"/>
</dbReference>
<dbReference type="SUPFAM" id="SSF51735">
    <property type="entry name" value="NAD(P)-binding Rossmann-fold domains"/>
    <property type="match status" value="1"/>
</dbReference>
<name>A0A2U2HEX5_9BURK</name>
<evidence type="ECO:0000256" key="2">
    <source>
        <dbReference type="ARBA" id="ARBA00023002"/>
    </source>
</evidence>
<dbReference type="InterPro" id="IPR036291">
    <property type="entry name" value="NAD(P)-bd_dom_sf"/>
</dbReference>
<dbReference type="PANTHER" id="PTHR43669">
    <property type="entry name" value="5-KETO-D-GLUCONATE 5-REDUCTASE"/>
    <property type="match status" value="1"/>
</dbReference>